<dbReference type="PANTHER" id="PTHR39652">
    <property type="entry name" value="UPF0201 PROTEIN TK1335"/>
    <property type="match status" value="1"/>
</dbReference>
<dbReference type="EMBL" id="JBHRWN010000002">
    <property type="protein sequence ID" value="MFC3477830.1"/>
    <property type="molecule type" value="Genomic_DNA"/>
</dbReference>
<evidence type="ECO:0000313" key="2">
    <source>
        <dbReference type="EMBL" id="MFC3477830.1"/>
    </source>
</evidence>
<dbReference type="PANTHER" id="PTHR39652:SF1">
    <property type="entry name" value="UPF0201 PROTEIN TK1335"/>
    <property type="match status" value="1"/>
</dbReference>
<dbReference type="InterPro" id="IPR002739">
    <property type="entry name" value="PAB1135-like"/>
</dbReference>
<dbReference type="AlphaFoldDB" id="A0ABD5NFB3"/>
<dbReference type="InterPro" id="IPR022803">
    <property type="entry name" value="Ribosomal_uL5_dom_sf"/>
</dbReference>
<dbReference type="Proteomes" id="UP001595660">
    <property type="component" value="Unassembled WGS sequence"/>
</dbReference>
<protein>
    <recommendedName>
        <fullName evidence="1">UPF0201 protein ACFOKC_08830</fullName>
    </recommendedName>
</protein>
<gene>
    <name evidence="2" type="ORF">ACFOKC_08830</name>
</gene>
<dbReference type="Pfam" id="PF01877">
    <property type="entry name" value="RNA_binding"/>
    <property type="match status" value="1"/>
</dbReference>
<organism evidence="2 3">
    <name type="scientific">Halobacterium litoreum</name>
    <dbReference type="NCBI Taxonomy" id="2039234"/>
    <lineage>
        <taxon>Archaea</taxon>
        <taxon>Methanobacteriati</taxon>
        <taxon>Methanobacteriota</taxon>
        <taxon>Stenosarchaea group</taxon>
        <taxon>Halobacteria</taxon>
        <taxon>Halobacteriales</taxon>
        <taxon>Halobacteriaceae</taxon>
        <taxon>Halobacterium</taxon>
    </lineage>
</organism>
<evidence type="ECO:0000256" key="1">
    <source>
        <dbReference type="HAMAP-Rule" id="MF_01112"/>
    </source>
</evidence>
<comment type="similarity">
    <text evidence="1">Belongs to the UPF0201 family.</text>
</comment>
<dbReference type="RefSeq" id="WP_232571049.1">
    <property type="nucleotide sequence ID" value="NZ_CP089466.1"/>
</dbReference>
<proteinExistence type="inferred from homology"/>
<dbReference type="HAMAP" id="MF_01112">
    <property type="entry name" value="UPF0201"/>
    <property type="match status" value="1"/>
</dbReference>
<evidence type="ECO:0000313" key="3">
    <source>
        <dbReference type="Proteomes" id="UP001595660"/>
    </source>
</evidence>
<dbReference type="Gene3D" id="3.30.1440.10">
    <property type="match status" value="1"/>
</dbReference>
<reference evidence="2 3" key="1">
    <citation type="journal article" date="2019" name="Int. J. Syst. Evol. Microbiol.">
        <title>The Global Catalogue of Microorganisms (GCM) 10K type strain sequencing project: providing services to taxonomists for standard genome sequencing and annotation.</title>
        <authorList>
            <consortium name="The Broad Institute Genomics Platform"/>
            <consortium name="The Broad Institute Genome Sequencing Center for Infectious Disease"/>
            <person name="Wu L."/>
            <person name="Ma J."/>
        </authorList>
    </citation>
    <scope>NUCLEOTIDE SEQUENCE [LARGE SCALE GENOMIC DNA]</scope>
    <source>
        <strain evidence="2 3">CGMCC 1.12562</strain>
    </source>
</reference>
<name>A0ABD5NFB3_9EURY</name>
<dbReference type="GeneID" id="69119177"/>
<dbReference type="SUPFAM" id="SSF55282">
    <property type="entry name" value="RL5-like"/>
    <property type="match status" value="1"/>
</dbReference>
<keyword evidence="3" id="KW-1185">Reference proteome</keyword>
<accession>A0ABD5NFB3</accession>
<sequence>MTEVVYSVDVRVSAPIQPTEVTDRVVDAIHGLFPGADVATEGDRVVAEAHAVETFREQLFEQRILDTARKQFTENRDPDGFSFDLKKQAAFNGKVNFAVGDPDELGDIHVDVTVREPDVESFIAYLAPETEDGEPLDGA</sequence>
<comment type="caution">
    <text evidence="2">The sequence shown here is derived from an EMBL/GenBank/DDBJ whole genome shotgun (WGS) entry which is preliminary data.</text>
</comment>